<comment type="subcellular location">
    <subcellularLocation>
        <location evidence="1">Nucleus</location>
    </subcellularLocation>
</comment>
<dbReference type="PANTHER" id="PTHR31003">
    <property type="entry name" value="MYB FAMILY TRANSCRIPTION FACTOR"/>
    <property type="match status" value="1"/>
</dbReference>
<dbReference type="InterPro" id="IPR044787">
    <property type="entry name" value="HHO5-like"/>
</dbReference>
<dbReference type="FunFam" id="1.10.10.60:FF:000002">
    <property type="entry name" value="Myb family transcription factor"/>
    <property type="match status" value="1"/>
</dbReference>
<feature type="compositionally biased region" description="Low complexity" evidence="6">
    <location>
        <begin position="335"/>
        <end position="362"/>
    </location>
</feature>
<evidence type="ECO:0000256" key="1">
    <source>
        <dbReference type="ARBA" id="ARBA00004123"/>
    </source>
</evidence>
<dbReference type="InterPro" id="IPR006447">
    <property type="entry name" value="Myb_dom_plants"/>
</dbReference>
<dbReference type="PANTHER" id="PTHR31003:SF16">
    <property type="entry name" value="TRANSCRIPTION FACTOR HHO2"/>
    <property type="match status" value="1"/>
</dbReference>
<gene>
    <name evidence="8" type="primary">ARR18</name>
    <name evidence="8" type="ORF">QJS10_CPB14g00406</name>
</gene>
<dbReference type="InterPro" id="IPR017930">
    <property type="entry name" value="Myb_dom"/>
</dbReference>
<dbReference type="AlphaFoldDB" id="A0AAV9D983"/>
<dbReference type="NCBIfam" id="TIGR01557">
    <property type="entry name" value="myb_SHAQKYF"/>
    <property type="match status" value="1"/>
</dbReference>
<dbReference type="InterPro" id="IPR058673">
    <property type="entry name" value="HHO5-like_N"/>
</dbReference>
<dbReference type="InterPro" id="IPR001005">
    <property type="entry name" value="SANT/Myb"/>
</dbReference>
<dbReference type="Gene3D" id="1.10.10.60">
    <property type="entry name" value="Homeodomain-like"/>
    <property type="match status" value="1"/>
</dbReference>
<dbReference type="PROSITE" id="PS51294">
    <property type="entry name" value="HTH_MYB"/>
    <property type="match status" value="1"/>
</dbReference>
<reference evidence="8" key="1">
    <citation type="journal article" date="2023" name="Nat. Commun.">
        <title>Diploid and tetraploid genomes of Acorus and the evolution of monocots.</title>
        <authorList>
            <person name="Ma L."/>
            <person name="Liu K.W."/>
            <person name="Li Z."/>
            <person name="Hsiao Y.Y."/>
            <person name="Qi Y."/>
            <person name="Fu T."/>
            <person name="Tang G.D."/>
            <person name="Zhang D."/>
            <person name="Sun W.H."/>
            <person name="Liu D.K."/>
            <person name="Li Y."/>
            <person name="Chen G.Z."/>
            <person name="Liu X.D."/>
            <person name="Liao X.Y."/>
            <person name="Jiang Y.T."/>
            <person name="Yu X."/>
            <person name="Hao Y."/>
            <person name="Huang J."/>
            <person name="Zhao X.W."/>
            <person name="Ke S."/>
            <person name="Chen Y.Y."/>
            <person name="Wu W.L."/>
            <person name="Hsu J.L."/>
            <person name="Lin Y.F."/>
            <person name="Huang M.D."/>
            <person name="Li C.Y."/>
            <person name="Huang L."/>
            <person name="Wang Z.W."/>
            <person name="Zhao X."/>
            <person name="Zhong W.Y."/>
            <person name="Peng D.H."/>
            <person name="Ahmad S."/>
            <person name="Lan S."/>
            <person name="Zhang J.S."/>
            <person name="Tsai W.C."/>
            <person name="Van de Peer Y."/>
            <person name="Liu Z.J."/>
        </authorList>
    </citation>
    <scope>NUCLEOTIDE SEQUENCE</scope>
    <source>
        <strain evidence="8">CP</strain>
    </source>
</reference>
<keyword evidence="3" id="KW-0238">DNA-binding</keyword>
<sequence>MDFAERTRRCQEYVDALEEERKKIEVFQRELPLCLHLVTQAIESCRQSVGSTEVVAPYGGSDGDETSSEGPVLEEFIPIKRGTSSETEEEEVVEKKRSDRKHDWLRSVQLWNPDPDHVVEEEVPRKSCAIEVKKGGGGAFQPFHNKEKRPVVVATVGAVSTDSETGGGGGGGGRGEKEAMSHRKARRCWSPELHGRFLRAIQQLGGSDTATPKQIRELMKVDGLTNDEVKSHLQKYRLHTKRPTPTVVQNSGGNGCQPQQFVLVGGIWAPPPEFAAAAVAATAHRQVDGSAAMGGLYAPIATLPPEAAEHKKRMRSQRSPHSEGRGSRNEHSIASEEANSNSENFTVSSSSQTTTASPPRSR</sequence>
<dbReference type="Pfam" id="PF26575">
    <property type="entry name" value="HHO5_N"/>
    <property type="match status" value="1"/>
</dbReference>
<comment type="caution">
    <text evidence="8">The sequence shown here is derived from an EMBL/GenBank/DDBJ whole genome shotgun (WGS) entry which is preliminary data.</text>
</comment>
<evidence type="ECO:0000259" key="7">
    <source>
        <dbReference type="PROSITE" id="PS51294"/>
    </source>
</evidence>
<feature type="region of interest" description="Disordered" evidence="6">
    <location>
        <begin position="307"/>
        <end position="362"/>
    </location>
</feature>
<dbReference type="GO" id="GO:0003700">
    <property type="term" value="F:DNA-binding transcription factor activity"/>
    <property type="evidence" value="ECO:0007669"/>
    <property type="project" value="InterPro"/>
</dbReference>
<keyword evidence="9" id="KW-1185">Reference proteome</keyword>
<protein>
    <submittedName>
        <fullName evidence="8">Two-component response regulator ARR18</fullName>
    </submittedName>
</protein>
<feature type="compositionally biased region" description="Basic and acidic residues" evidence="6">
    <location>
        <begin position="320"/>
        <end position="334"/>
    </location>
</feature>
<dbReference type="InterPro" id="IPR009057">
    <property type="entry name" value="Homeodomain-like_sf"/>
</dbReference>
<name>A0AAV9D983_ACOCL</name>
<dbReference type="GO" id="GO:0003677">
    <property type="term" value="F:DNA binding"/>
    <property type="evidence" value="ECO:0007669"/>
    <property type="project" value="UniProtKB-KW"/>
</dbReference>
<dbReference type="GO" id="GO:0005634">
    <property type="term" value="C:nucleus"/>
    <property type="evidence" value="ECO:0007669"/>
    <property type="project" value="UniProtKB-SubCell"/>
</dbReference>
<evidence type="ECO:0000256" key="2">
    <source>
        <dbReference type="ARBA" id="ARBA00023015"/>
    </source>
</evidence>
<dbReference type="EMBL" id="JAUJYO010000014">
    <property type="protein sequence ID" value="KAK1298176.1"/>
    <property type="molecule type" value="Genomic_DNA"/>
</dbReference>
<evidence type="ECO:0000256" key="5">
    <source>
        <dbReference type="ARBA" id="ARBA00023242"/>
    </source>
</evidence>
<keyword evidence="2" id="KW-0805">Transcription regulation</keyword>
<evidence type="ECO:0000256" key="6">
    <source>
        <dbReference type="SAM" id="MobiDB-lite"/>
    </source>
</evidence>
<proteinExistence type="predicted"/>
<evidence type="ECO:0000256" key="4">
    <source>
        <dbReference type="ARBA" id="ARBA00023163"/>
    </source>
</evidence>
<evidence type="ECO:0000313" key="9">
    <source>
        <dbReference type="Proteomes" id="UP001180020"/>
    </source>
</evidence>
<organism evidence="8 9">
    <name type="scientific">Acorus calamus</name>
    <name type="common">Sweet flag</name>
    <dbReference type="NCBI Taxonomy" id="4465"/>
    <lineage>
        <taxon>Eukaryota</taxon>
        <taxon>Viridiplantae</taxon>
        <taxon>Streptophyta</taxon>
        <taxon>Embryophyta</taxon>
        <taxon>Tracheophyta</taxon>
        <taxon>Spermatophyta</taxon>
        <taxon>Magnoliopsida</taxon>
        <taxon>Liliopsida</taxon>
        <taxon>Acoraceae</taxon>
        <taxon>Acorus</taxon>
    </lineage>
</organism>
<keyword evidence="4" id="KW-0804">Transcription</keyword>
<feature type="domain" description="HTH myb-type" evidence="7">
    <location>
        <begin position="181"/>
        <end position="241"/>
    </location>
</feature>
<keyword evidence="5" id="KW-0539">Nucleus</keyword>
<accession>A0AAV9D983</accession>
<evidence type="ECO:0000313" key="8">
    <source>
        <dbReference type="EMBL" id="KAK1298176.1"/>
    </source>
</evidence>
<dbReference type="Proteomes" id="UP001180020">
    <property type="component" value="Unassembled WGS sequence"/>
</dbReference>
<reference evidence="8" key="2">
    <citation type="submission" date="2023-06" db="EMBL/GenBank/DDBJ databases">
        <authorList>
            <person name="Ma L."/>
            <person name="Liu K.-W."/>
            <person name="Li Z."/>
            <person name="Hsiao Y.-Y."/>
            <person name="Qi Y."/>
            <person name="Fu T."/>
            <person name="Tang G."/>
            <person name="Zhang D."/>
            <person name="Sun W.-H."/>
            <person name="Liu D.-K."/>
            <person name="Li Y."/>
            <person name="Chen G.-Z."/>
            <person name="Liu X.-D."/>
            <person name="Liao X.-Y."/>
            <person name="Jiang Y.-T."/>
            <person name="Yu X."/>
            <person name="Hao Y."/>
            <person name="Huang J."/>
            <person name="Zhao X.-W."/>
            <person name="Ke S."/>
            <person name="Chen Y.-Y."/>
            <person name="Wu W.-L."/>
            <person name="Hsu J.-L."/>
            <person name="Lin Y.-F."/>
            <person name="Huang M.-D."/>
            <person name="Li C.-Y."/>
            <person name="Huang L."/>
            <person name="Wang Z.-W."/>
            <person name="Zhao X."/>
            <person name="Zhong W.-Y."/>
            <person name="Peng D.-H."/>
            <person name="Ahmad S."/>
            <person name="Lan S."/>
            <person name="Zhang J.-S."/>
            <person name="Tsai W.-C."/>
            <person name="Van De Peer Y."/>
            <person name="Liu Z.-J."/>
        </authorList>
    </citation>
    <scope>NUCLEOTIDE SEQUENCE</scope>
    <source>
        <strain evidence="8">CP</strain>
        <tissue evidence="8">Leaves</tissue>
    </source>
</reference>
<evidence type="ECO:0000256" key="3">
    <source>
        <dbReference type="ARBA" id="ARBA00023125"/>
    </source>
</evidence>
<dbReference type="SUPFAM" id="SSF46689">
    <property type="entry name" value="Homeodomain-like"/>
    <property type="match status" value="1"/>
</dbReference>
<dbReference type="Pfam" id="PF00249">
    <property type="entry name" value="Myb_DNA-binding"/>
    <property type="match status" value="1"/>
</dbReference>